<gene>
    <name evidence="1" type="ORF">Vadar_012712</name>
</gene>
<protein>
    <submittedName>
        <fullName evidence="1">Uncharacterized protein</fullName>
    </submittedName>
</protein>
<sequence length="1026" mass="113842">MTEDTPREESLQIKDTVMSTSEENPKIPDLELTDDSDEDDLEEDESADDEEEVDGIPVVKLPRRETVTNDKVAQLSNGPNSGRIAHTPAYGHWTLVQRKPRRPNTGRRFTDRSHMVQSNKPPRPNSQKMESRENRFSPLNGLDASPSGTKQPNPPNGVALETRPSQPSWAKVKNGNSPKENNTTFGPSQPSHNPNPNISFNPPQAVSLKIPNLIDQNISPPTKPTSTPQTSQPISPHQPTLQLVPNGNRDIPSPPSADLHPDQTRGRRRSTSKSGMVKTESEDGSNSTRVQRSRSPILRGGSGKPQRNSEGPDGDVLVLVETKVPLASLTDFFSKKGFTANSFSDPVGHFGGIWVLWNPINVAVSAVEVTSQAIHATISRVDCEEWIFTAVYGSPNPTCKDLMWYDLQDRANNDSKARLLAGDFNDHAKSSKRMSFQRVLTMDPALYEAVLHVGVDIQITPNHNTMDQPNVLDAQLAPNHNPLDSNNLYDAVKDGNVQNLDQYVDLFDTYRTPNHNTILHVAAHFGKLYCVAKILEKKPYLIQLKNSNNEYPLHVAVREKHYDVVKTLIDHAKELSQDPESGCTTRSELLRSINVHGDTTLHLAVQEGDAKIVRLLVKEDPDFVSPKNMSGRTPLYLAAEREDGYSMVVSILAGSQSPIYTGPRGRTALHASAISGNEGSLLELLDRIFISKDLIDQADIEGWTPLHYASHHGNYCAARLLLRRDKSIGYTRTPGKLTALHIAAAANNKWGMEEILSECSDCWEMVNDKGRNILHIAVDAEAERVVEFIMKTDWLESLINQKDFEGNTPLHLVASSDMKDMDALINHPRANLYAMNNKNKTPLDVAISVGKKRRKEYREKLRAKQAEALKKLSKNHMLVATLIATITFAAAFTIPGGYEVNQGPEEGMAVLVRQASFKAFVIANTIAVMCSTSSVVYYVYAGLYYFDDKNQGKHYEKGFYLVLIAIITMTVSFISGTYAMLVHSLGLAIATSIIASTTFLIYFVELIQLFGVWLVGRSAPWQQLEE</sequence>
<proteinExistence type="predicted"/>
<dbReference type="EMBL" id="CM037151">
    <property type="protein sequence ID" value="KAH7843109.1"/>
    <property type="molecule type" value="Genomic_DNA"/>
</dbReference>
<accession>A0ACB7XR36</accession>
<comment type="caution">
    <text evidence="1">The sequence shown here is derived from an EMBL/GenBank/DDBJ whole genome shotgun (WGS) entry which is preliminary data.</text>
</comment>
<dbReference type="Proteomes" id="UP000828048">
    <property type="component" value="Chromosome 1"/>
</dbReference>
<reference evidence="1 2" key="1">
    <citation type="journal article" date="2021" name="Hortic Res">
        <title>High-quality reference genome and annotation aids understanding of berry development for evergreen blueberry (Vaccinium darrowii).</title>
        <authorList>
            <person name="Yu J."/>
            <person name="Hulse-Kemp A.M."/>
            <person name="Babiker E."/>
            <person name="Staton M."/>
        </authorList>
    </citation>
    <scope>NUCLEOTIDE SEQUENCE [LARGE SCALE GENOMIC DNA]</scope>
    <source>
        <strain evidence="2">cv. NJ 8807/NJ 8810</strain>
        <tissue evidence="1">Young leaf</tissue>
    </source>
</reference>
<organism evidence="1 2">
    <name type="scientific">Vaccinium darrowii</name>
    <dbReference type="NCBI Taxonomy" id="229202"/>
    <lineage>
        <taxon>Eukaryota</taxon>
        <taxon>Viridiplantae</taxon>
        <taxon>Streptophyta</taxon>
        <taxon>Embryophyta</taxon>
        <taxon>Tracheophyta</taxon>
        <taxon>Spermatophyta</taxon>
        <taxon>Magnoliopsida</taxon>
        <taxon>eudicotyledons</taxon>
        <taxon>Gunneridae</taxon>
        <taxon>Pentapetalae</taxon>
        <taxon>asterids</taxon>
        <taxon>Ericales</taxon>
        <taxon>Ericaceae</taxon>
        <taxon>Vaccinioideae</taxon>
        <taxon>Vaccinieae</taxon>
        <taxon>Vaccinium</taxon>
    </lineage>
</organism>
<keyword evidence="2" id="KW-1185">Reference proteome</keyword>
<name>A0ACB7XR36_9ERIC</name>
<evidence type="ECO:0000313" key="1">
    <source>
        <dbReference type="EMBL" id="KAH7843109.1"/>
    </source>
</evidence>
<evidence type="ECO:0000313" key="2">
    <source>
        <dbReference type="Proteomes" id="UP000828048"/>
    </source>
</evidence>